<dbReference type="InterPro" id="IPR004045">
    <property type="entry name" value="Glutathione_S-Trfase_N"/>
</dbReference>
<dbReference type="SFLD" id="SFLDS00019">
    <property type="entry name" value="Glutathione_Transferase_(cytos"/>
    <property type="match status" value="1"/>
</dbReference>
<evidence type="ECO:0000313" key="3">
    <source>
        <dbReference type="EMBL" id="CAA0815224.1"/>
    </source>
</evidence>
<feature type="region of interest" description="Disordered" evidence="1">
    <location>
        <begin position="83"/>
        <end position="105"/>
    </location>
</feature>
<feature type="compositionally biased region" description="Polar residues" evidence="1">
    <location>
        <begin position="596"/>
        <end position="610"/>
    </location>
</feature>
<feature type="compositionally biased region" description="Polar residues" evidence="1">
    <location>
        <begin position="722"/>
        <end position="731"/>
    </location>
</feature>
<feature type="region of interest" description="Disordered" evidence="1">
    <location>
        <begin position="147"/>
        <end position="170"/>
    </location>
</feature>
<evidence type="ECO:0000313" key="4">
    <source>
        <dbReference type="Proteomes" id="UP001153555"/>
    </source>
</evidence>
<feature type="region of interest" description="Disordered" evidence="1">
    <location>
        <begin position="514"/>
        <end position="533"/>
    </location>
</feature>
<dbReference type="InterPro" id="IPR016639">
    <property type="entry name" value="GST_Omega/GSH"/>
</dbReference>
<feature type="domain" description="GST C-terminal" evidence="2">
    <location>
        <begin position="239"/>
        <end position="381"/>
    </location>
</feature>
<gene>
    <name evidence="3" type="ORF">SHERM_15260</name>
</gene>
<dbReference type="InterPro" id="IPR036249">
    <property type="entry name" value="Thioredoxin-like_sf"/>
</dbReference>
<dbReference type="EMBL" id="CACSLK010012531">
    <property type="protein sequence ID" value="CAA0815224.1"/>
    <property type="molecule type" value="Genomic_DNA"/>
</dbReference>
<sequence>MPTSSFLGSPLFLPSSPTTTTTTTSTSNRRHTAIQMSLNPNPVTNLAKLLWGPSLPPNLLISGARSAWSAAWNLMMSQIAPSDPSTGAYSRPASQFRRPSPHSPPPRDLHLYVGLPCPWAHRTLIVRALKGLESSIPVSIAAPGEDGSWQFKESNTSAPENENSIPNYLVPGPDKANRCKTLKEVYNLRLGGYRGRSTVPILWDCNRREVFCNESYDIIQIFNSEMNNVSSNPGLDLSPPHLKEKINEWNRVIYPNVNNGVYRCGFAQSQEAYDAAVNDLFTTLDMVEEHLGSSRYLCGDTLTLADVCLFTTLVRFDPVYNVLFKCTKKKLIEYPNLHGYMRDIYQIPKVAATCNLGAIMDGYYKILFPLNPGSIRPAVPFACEHEMLLKPHNREFLSSSSAENGSLVGPISSAASRRVPPSVPPIFVSSSSYSTAHDHLLPQSGLASACADIGGGGAAEDGYGGAAVCRAQTAELRHCHILYLVSSLSWSRTWSFRGRRLRWRRGVARSGRRSWKRGRQLEESGRRRRRLTGRGRGRRPWEELCAVHRWATFTGCFSSVVVICTSYIQTLEEAVRRRMDMAELQRAGRKRRSCDTVISSNGPDHIQTTIPTLARKPTPRPPTTETNNKAQTRKTWTPVWPRRPSSNQHQEGERPGDKQRGLRTLISPKKGKNTGQPPKSEGPQEACHSGKHREISHPQPHPSTRILGKPVQGTGAFFPSGEQPSNRQSSLRWAAEPGPPPPRKLESSAGGCGDTIGLKRRRRRRVLGKF</sequence>
<proteinExistence type="predicted"/>
<feature type="compositionally biased region" description="Polar residues" evidence="1">
    <location>
        <begin position="151"/>
        <end position="166"/>
    </location>
</feature>
<dbReference type="Pfam" id="PF13410">
    <property type="entry name" value="GST_C_2"/>
    <property type="match status" value="1"/>
</dbReference>
<name>A0A9N7R4U9_STRHE</name>
<keyword evidence="4" id="KW-1185">Reference proteome</keyword>
<dbReference type="PANTHER" id="PTHR32419:SF31">
    <property type="entry name" value="OS02G0814800 PROTEIN"/>
    <property type="match status" value="1"/>
</dbReference>
<dbReference type="SFLD" id="SFLDG01206">
    <property type="entry name" value="Xi.1"/>
    <property type="match status" value="1"/>
</dbReference>
<dbReference type="PANTHER" id="PTHR32419">
    <property type="entry name" value="GLUTATHIONYL-HYDROQUINONE REDUCTASE"/>
    <property type="match status" value="1"/>
</dbReference>
<dbReference type="FunFam" id="1.20.1050.10:FF:000045">
    <property type="entry name" value="Glutathione S-transferase family protein"/>
    <property type="match status" value="1"/>
</dbReference>
<evidence type="ECO:0000259" key="2">
    <source>
        <dbReference type="PROSITE" id="PS50405"/>
    </source>
</evidence>
<evidence type="ECO:0000256" key="1">
    <source>
        <dbReference type="SAM" id="MobiDB-lite"/>
    </source>
</evidence>
<dbReference type="InterPro" id="IPR010987">
    <property type="entry name" value="Glutathione-S-Trfase_C-like"/>
</dbReference>
<comment type="caution">
    <text evidence="3">The sequence shown here is derived from an EMBL/GenBank/DDBJ whole genome shotgun (WGS) entry which is preliminary data.</text>
</comment>
<organism evidence="3 4">
    <name type="scientific">Striga hermonthica</name>
    <name type="common">Purple witchweed</name>
    <name type="synonym">Buchnera hermonthica</name>
    <dbReference type="NCBI Taxonomy" id="68872"/>
    <lineage>
        <taxon>Eukaryota</taxon>
        <taxon>Viridiplantae</taxon>
        <taxon>Streptophyta</taxon>
        <taxon>Embryophyta</taxon>
        <taxon>Tracheophyta</taxon>
        <taxon>Spermatophyta</taxon>
        <taxon>Magnoliopsida</taxon>
        <taxon>eudicotyledons</taxon>
        <taxon>Gunneridae</taxon>
        <taxon>Pentapetalae</taxon>
        <taxon>asterids</taxon>
        <taxon>lamiids</taxon>
        <taxon>Lamiales</taxon>
        <taxon>Orobanchaceae</taxon>
        <taxon>Buchnereae</taxon>
        <taxon>Striga</taxon>
    </lineage>
</organism>
<feature type="compositionally biased region" description="Basic and acidic residues" evidence="1">
    <location>
        <begin position="650"/>
        <end position="660"/>
    </location>
</feature>
<dbReference type="Gene3D" id="1.20.1050.10">
    <property type="match status" value="1"/>
</dbReference>
<feature type="region of interest" description="Disordered" evidence="1">
    <location>
        <begin position="589"/>
        <end position="755"/>
    </location>
</feature>
<dbReference type="GO" id="GO:0004364">
    <property type="term" value="F:glutathione transferase activity"/>
    <property type="evidence" value="ECO:0007669"/>
    <property type="project" value="InterPro"/>
</dbReference>
<dbReference type="CDD" id="cd03190">
    <property type="entry name" value="GST_C_Omega_like"/>
    <property type="match status" value="1"/>
</dbReference>
<dbReference type="GO" id="GO:0005737">
    <property type="term" value="C:cytoplasm"/>
    <property type="evidence" value="ECO:0007669"/>
    <property type="project" value="TreeGrafter"/>
</dbReference>
<dbReference type="SUPFAM" id="SSF47616">
    <property type="entry name" value="GST C-terminal domain-like"/>
    <property type="match status" value="1"/>
</dbReference>
<accession>A0A9N7R4U9</accession>
<dbReference type="Pfam" id="PF13409">
    <property type="entry name" value="GST_N_2"/>
    <property type="match status" value="1"/>
</dbReference>
<dbReference type="FunFam" id="3.40.30.10:FF:000265">
    <property type="entry name" value="Glutathione S-transferase family protein"/>
    <property type="match status" value="1"/>
</dbReference>
<dbReference type="InterPro" id="IPR047047">
    <property type="entry name" value="GST_Omega-like_C"/>
</dbReference>
<dbReference type="AlphaFoldDB" id="A0A9N7R4U9"/>
<dbReference type="OrthoDB" id="2309723at2759"/>
<dbReference type="Proteomes" id="UP001153555">
    <property type="component" value="Unassembled WGS sequence"/>
</dbReference>
<dbReference type="Gene3D" id="3.40.30.10">
    <property type="entry name" value="Glutaredoxin"/>
    <property type="match status" value="1"/>
</dbReference>
<dbReference type="PROSITE" id="PS50405">
    <property type="entry name" value="GST_CTER"/>
    <property type="match status" value="1"/>
</dbReference>
<reference evidence="3" key="1">
    <citation type="submission" date="2019-12" db="EMBL/GenBank/DDBJ databases">
        <authorList>
            <person name="Scholes J."/>
        </authorList>
    </citation>
    <scope>NUCLEOTIDE SEQUENCE</scope>
</reference>
<dbReference type="SUPFAM" id="SSF52833">
    <property type="entry name" value="Thioredoxin-like"/>
    <property type="match status" value="1"/>
</dbReference>
<protein>
    <submittedName>
        <fullName evidence="3">Glutathione S-transferase family protein</fullName>
    </submittedName>
</protein>
<dbReference type="InterPro" id="IPR040079">
    <property type="entry name" value="Glutathione_S-Trfase"/>
</dbReference>
<dbReference type="InterPro" id="IPR036282">
    <property type="entry name" value="Glutathione-S-Trfase_C_sf"/>
</dbReference>
<feature type="region of interest" description="Disordered" evidence="1">
    <location>
        <begin position="1"/>
        <end position="29"/>
    </location>
</feature>
<feature type="compositionally biased region" description="Low complexity" evidence="1">
    <location>
        <begin position="1"/>
        <end position="27"/>
    </location>
</feature>
<dbReference type="SFLD" id="SFLDG01148">
    <property type="entry name" value="Xi_(cytGST)"/>
    <property type="match status" value="1"/>
</dbReference>